<evidence type="ECO:0000259" key="2">
    <source>
        <dbReference type="Pfam" id="PF02129"/>
    </source>
</evidence>
<dbReference type="RefSeq" id="WP_062083211.1">
    <property type="nucleotide sequence ID" value="NZ_FCOK02000005.1"/>
</dbReference>
<dbReference type="SUPFAM" id="SSF53474">
    <property type="entry name" value="alpha/beta-Hydrolases"/>
    <property type="match status" value="1"/>
</dbReference>
<sequence>MFERRDIEFEAEGGDRLRGWLFIPENTAARHPAISMAHGYAGVKEHGLERFARAFAEAGFVVLVHDHRNFGSSDGAIRHDIDPWRQIADWRRAISFLESLPEVDADRIGVWGTSYAGGHVLVLAATDRRIRAVVAQVPTISGYQQGLRRVPPDALTALEDLFDDDERAQFHGEPARRQQVVGDNPLVPASYRSRDAISFYLQPLPPDAWTNEVTVRSGRLARMYEPGAWIARVSPTPLLMIVALADHITLTDLELRAYEQALEPKKLVTIDGGHFDPYLGQFAVASAAATFWFRRHLSQDQ</sequence>
<dbReference type="InterPro" id="IPR050261">
    <property type="entry name" value="FrsA_esterase"/>
</dbReference>
<keyword evidence="1 3" id="KW-0378">Hydrolase</keyword>
<dbReference type="OrthoDB" id="9805123at2"/>
<dbReference type="InterPro" id="IPR029058">
    <property type="entry name" value="AB_hydrolase_fold"/>
</dbReference>
<dbReference type="Pfam" id="PF02129">
    <property type="entry name" value="Peptidase_S15"/>
    <property type="match status" value="1"/>
</dbReference>
<evidence type="ECO:0000313" key="4">
    <source>
        <dbReference type="Proteomes" id="UP000054683"/>
    </source>
</evidence>
<dbReference type="Gene3D" id="3.40.50.1820">
    <property type="entry name" value="alpha/beta hydrolase"/>
    <property type="match status" value="1"/>
</dbReference>
<gene>
    <name evidence="3" type="ORF">AWB69_01232</name>
</gene>
<dbReference type="PANTHER" id="PTHR22946:SF9">
    <property type="entry name" value="POLYKETIDE TRANSFERASE AF380"/>
    <property type="match status" value="1"/>
</dbReference>
<reference evidence="3 4" key="1">
    <citation type="submission" date="2016-01" db="EMBL/GenBank/DDBJ databases">
        <authorList>
            <person name="Oliw E.H."/>
        </authorList>
    </citation>
    <scope>NUCLEOTIDE SEQUENCE [LARGE SCALE GENOMIC DNA]</scope>
    <source>
        <strain evidence="3">LMG 27134</strain>
    </source>
</reference>
<dbReference type="EMBL" id="FCOK02000005">
    <property type="protein sequence ID" value="SAL19601.1"/>
    <property type="molecule type" value="Genomic_DNA"/>
</dbReference>
<dbReference type="InterPro" id="IPR000383">
    <property type="entry name" value="Xaa-Pro-like_dom"/>
</dbReference>
<dbReference type="ESTHER" id="9burk-a0a158fix6">
    <property type="family name" value="Xaa-Pro-like_dom"/>
</dbReference>
<feature type="domain" description="Xaa-Pro dipeptidyl-peptidase-like" evidence="2">
    <location>
        <begin position="14"/>
        <end position="275"/>
    </location>
</feature>
<evidence type="ECO:0000256" key="1">
    <source>
        <dbReference type="ARBA" id="ARBA00022801"/>
    </source>
</evidence>
<dbReference type="Gene3D" id="1.10.10.800">
    <property type="match status" value="1"/>
</dbReference>
<protein>
    <submittedName>
        <fullName evidence="3">Alpha/beta hydrolase</fullName>
    </submittedName>
</protein>
<accession>A0A158FIX6</accession>
<name>A0A158FIX6_9BURK</name>
<dbReference type="AlphaFoldDB" id="A0A158FIX6"/>
<dbReference type="Proteomes" id="UP000054683">
    <property type="component" value="Unassembled WGS sequence"/>
</dbReference>
<organism evidence="3 4">
    <name type="scientific">Caballeronia udeis</name>
    <dbReference type="NCBI Taxonomy" id="1232866"/>
    <lineage>
        <taxon>Bacteria</taxon>
        <taxon>Pseudomonadati</taxon>
        <taxon>Pseudomonadota</taxon>
        <taxon>Betaproteobacteria</taxon>
        <taxon>Burkholderiales</taxon>
        <taxon>Burkholderiaceae</taxon>
        <taxon>Caballeronia</taxon>
    </lineage>
</organism>
<dbReference type="PANTHER" id="PTHR22946">
    <property type="entry name" value="DIENELACTONE HYDROLASE DOMAIN-CONTAINING PROTEIN-RELATED"/>
    <property type="match status" value="1"/>
</dbReference>
<proteinExistence type="predicted"/>
<evidence type="ECO:0000313" key="3">
    <source>
        <dbReference type="EMBL" id="SAL19601.1"/>
    </source>
</evidence>
<dbReference type="GO" id="GO:0052689">
    <property type="term" value="F:carboxylic ester hydrolase activity"/>
    <property type="evidence" value="ECO:0007669"/>
    <property type="project" value="UniProtKB-ARBA"/>
</dbReference>